<feature type="domain" description="Peptidase M20 dimerisation" evidence="2">
    <location>
        <begin position="177"/>
        <end position="264"/>
    </location>
</feature>
<feature type="binding site" evidence="1">
    <location>
        <position position="150"/>
    </location>
    <ligand>
        <name>Mn(2+)</name>
        <dbReference type="ChEBI" id="CHEBI:29035"/>
        <label>2</label>
    </ligand>
</feature>
<dbReference type="Proteomes" id="UP000216498">
    <property type="component" value="Unassembled WGS sequence"/>
</dbReference>
<feature type="binding site" evidence="1">
    <location>
        <position position="92"/>
    </location>
    <ligand>
        <name>Mn(2+)</name>
        <dbReference type="ChEBI" id="CHEBI:29035"/>
        <label>2</label>
    </ligand>
</feature>
<organism evidence="3 4">
    <name type="scientific">Virgibacillus indicus</name>
    <dbReference type="NCBI Taxonomy" id="2024554"/>
    <lineage>
        <taxon>Bacteria</taxon>
        <taxon>Bacillati</taxon>
        <taxon>Bacillota</taxon>
        <taxon>Bacilli</taxon>
        <taxon>Bacillales</taxon>
        <taxon>Bacillaceae</taxon>
        <taxon>Virgibacillus</taxon>
    </lineage>
</organism>
<dbReference type="PANTHER" id="PTHR11014">
    <property type="entry name" value="PEPTIDASE M20 FAMILY MEMBER"/>
    <property type="match status" value="1"/>
</dbReference>
<protein>
    <submittedName>
        <fullName evidence="3">Amidohydrolase</fullName>
    </submittedName>
</protein>
<dbReference type="SUPFAM" id="SSF53187">
    <property type="entry name" value="Zn-dependent exopeptidases"/>
    <property type="match status" value="1"/>
</dbReference>
<dbReference type="PANTHER" id="PTHR11014:SF122">
    <property type="entry name" value="AMIDOHYDROLASE AMHX"/>
    <property type="match status" value="1"/>
</dbReference>
<sequence length="374" mass="41319">MNLIIEKLIPNLNKVFKHLHENPEVSWEETKTTDYIKKLFEQENCRITTFDNTTGMVIEVGKGKPVIALRADIDALWQEVKGKFQANHSCGHDAHMTIVIGTLLTILENGPPENAAFKFIFQPAEEKGTGALAYVEKGVADDVDYLYGMHLRPNEELKNGQFAPAIQHGAAKFIQGTIQGEDAHGARPHLNANAIQIGLELFQHLNNIQINPMIPHSIKMTSFHAGGKSANIIPGNADFSIDIRAQTNEVMDELTEKVNQIFEMLAKYHQVSITSSTNANVAAAVLDDSTINVMREAISDSFGEESLAPVITTTGGDDFHFYTIKRPHIKATMLAIGCDLKPGLHHPHMTFNHEAIPKAVEILTKALYKTANLN</sequence>
<dbReference type="RefSeq" id="WP_094887352.1">
    <property type="nucleotide sequence ID" value="NZ_NPMS01000014.1"/>
</dbReference>
<dbReference type="GO" id="GO:0016787">
    <property type="term" value="F:hydrolase activity"/>
    <property type="evidence" value="ECO:0007669"/>
    <property type="project" value="UniProtKB-KW"/>
</dbReference>
<dbReference type="InterPro" id="IPR002933">
    <property type="entry name" value="Peptidase_M20"/>
</dbReference>
<gene>
    <name evidence="3" type="ORF">CIL03_18425</name>
</gene>
<feature type="binding site" evidence="1">
    <location>
        <position position="90"/>
    </location>
    <ligand>
        <name>Mn(2+)</name>
        <dbReference type="ChEBI" id="CHEBI:29035"/>
        <label>2</label>
    </ligand>
</feature>
<evidence type="ECO:0000313" key="3">
    <source>
        <dbReference type="EMBL" id="OZU87161.1"/>
    </source>
</evidence>
<proteinExistence type="predicted"/>
<dbReference type="InterPro" id="IPR017439">
    <property type="entry name" value="Amidohydrolase"/>
</dbReference>
<dbReference type="PIRSF" id="PIRSF005962">
    <property type="entry name" value="Pept_M20D_amidohydro"/>
    <property type="match status" value="1"/>
</dbReference>
<feature type="binding site" evidence="1">
    <location>
        <position position="345"/>
    </location>
    <ligand>
        <name>Mn(2+)</name>
        <dbReference type="ChEBI" id="CHEBI:29035"/>
        <label>2</label>
    </ligand>
</feature>
<dbReference type="InterPro" id="IPR037484">
    <property type="entry name" value="AmhX-like"/>
</dbReference>
<accession>A0A265N5V0</accession>
<evidence type="ECO:0000259" key="2">
    <source>
        <dbReference type="Pfam" id="PF07687"/>
    </source>
</evidence>
<reference evidence="3 4" key="1">
    <citation type="submission" date="2017-08" db="EMBL/GenBank/DDBJ databases">
        <title>Virgibacillus indicus sp. nov. and Virgibacillus profoundi sp. nov, two moderately halophilic bacteria isolated from marine sediment by using the Microfluidic Streak Plate.</title>
        <authorList>
            <person name="Xu B."/>
            <person name="Hu B."/>
            <person name="Wang J."/>
            <person name="Zhu Y."/>
            <person name="Huang L."/>
            <person name="Du W."/>
            <person name="Huang Y."/>
        </authorList>
    </citation>
    <scope>NUCLEOTIDE SEQUENCE [LARGE SCALE GENOMIC DNA]</scope>
    <source>
        <strain evidence="3 4">IO3-P2-C2</strain>
    </source>
</reference>
<dbReference type="OrthoDB" id="9776731at2"/>
<comment type="cofactor">
    <cofactor evidence="1">
        <name>Mn(2+)</name>
        <dbReference type="ChEBI" id="CHEBI:29035"/>
    </cofactor>
    <text evidence="1">The Mn(2+) ion enhances activity.</text>
</comment>
<dbReference type="InterPro" id="IPR011650">
    <property type="entry name" value="Peptidase_M20_dimer"/>
</dbReference>
<dbReference type="Pfam" id="PF01546">
    <property type="entry name" value="Peptidase_M20"/>
    <property type="match status" value="1"/>
</dbReference>
<dbReference type="GO" id="GO:0046872">
    <property type="term" value="F:metal ion binding"/>
    <property type="evidence" value="ECO:0007669"/>
    <property type="project" value="UniProtKB-KW"/>
</dbReference>
<keyword evidence="3" id="KW-0378">Hydrolase</keyword>
<dbReference type="CDD" id="cd08018">
    <property type="entry name" value="M20_Acy1_amhX-like"/>
    <property type="match status" value="1"/>
</dbReference>
<dbReference type="Pfam" id="PF07687">
    <property type="entry name" value="M20_dimer"/>
    <property type="match status" value="1"/>
</dbReference>
<dbReference type="EMBL" id="NPMS01000014">
    <property type="protein sequence ID" value="OZU87161.1"/>
    <property type="molecule type" value="Genomic_DNA"/>
</dbReference>
<evidence type="ECO:0000313" key="4">
    <source>
        <dbReference type="Proteomes" id="UP000216498"/>
    </source>
</evidence>
<dbReference type="Gene3D" id="3.40.630.10">
    <property type="entry name" value="Zn peptidases"/>
    <property type="match status" value="1"/>
</dbReference>
<feature type="binding site" evidence="1">
    <location>
        <position position="126"/>
    </location>
    <ligand>
        <name>Mn(2+)</name>
        <dbReference type="ChEBI" id="CHEBI:29035"/>
        <label>2</label>
    </ligand>
</feature>
<keyword evidence="4" id="KW-1185">Reference proteome</keyword>
<dbReference type="SUPFAM" id="SSF55031">
    <property type="entry name" value="Bacterial exopeptidase dimerisation domain"/>
    <property type="match status" value="1"/>
</dbReference>
<keyword evidence="1" id="KW-0479">Metal-binding</keyword>
<name>A0A265N5V0_9BACI</name>
<comment type="caution">
    <text evidence="3">The sequence shown here is derived from an EMBL/GenBank/DDBJ whole genome shotgun (WGS) entry which is preliminary data.</text>
</comment>
<keyword evidence="1" id="KW-0464">Manganese</keyword>
<dbReference type="NCBIfam" id="TIGR01891">
    <property type="entry name" value="amidohydrolases"/>
    <property type="match status" value="1"/>
</dbReference>
<dbReference type="AlphaFoldDB" id="A0A265N5V0"/>
<evidence type="ECO:0000256" key="1">
    <source>
        <dbReference type="PIRSR" id="PIRSR005962-1"/>
    </source>
</evidence>
<dbReference type="Gene3D" id="3.30.70.360">
    <property type="match status" value="1"/>
</dbReference>
<dbReference type="InterPro" id="IPR036264">
    <property type="entry name" value="Bact_exopeptidase_dim_dom"/>
</dbReference>